<dbReference type="PROSITE" id="PS00211">
    <property type="entry name" value="ABC_TRANSPORTER_1"/>
    <property type="match status" value="1"/>
</dbReference>
<dbReference type="SUPFAM" id="SSF52540">
    <property type="entry name" value="P-loop containing nucleoside triphosphate hydrolases"/>
    <property type="match status" value="1"/>
</dbReference>
<accession>A0A2I1KJG5</accession>
<name>A0A2I1KJG5_ACTNA</name>
<comment type="subcellular location">
    <subcellularLocation>
        <location evidence="1">Cell membrane</location>
        <topology evidence="1">Peripheral membrane protein</topology>
    </subcellularLocation>
</comment>
<dbReference type="Gene3D" id="3.40.50.300">
    <property type="entry name" value="P-loop containing nucleotide triphosphate hydrolases"/>
    <property type="match status" value="1"/>
</dbReference>
<keyword evidence="3" id="KW-0547">Nucleotide-binding</keyword>
<gene>
    <name evidence="6" type="ORF">BKH33_10035</name>
</gene>
<dbReference type="Proteomes" id="UP000187035">
    <property type="component" value="Unassembled WGS sequence"/>
</dbReference>
<evidence type="ECO:0000256" key="1">
    <source>
        <dbReference type="ARBA" id="ARBA00004202"/>
    </source>
</evidence>
<dbReference type="PANTHER" id="PTHR42711">
    <property type="entry name" value="ABC TRANSPORTER ATP-BINDING PROTEIN"/>
    <property type="match status" value="1"/>
</dbReference>
<dbReference type="GO" id="GO:0005524">
    <property type="term" value="F:ATP binding"/>
    <property type="evidence" value="ECO:0007669"/>
    <property type="project" value="UniProtKB-KW"/>
</dbReference>
<evidence type="ECO:0000313" key="7">
    <source>
        <dbReference type="Proteomes" id="UP000187035"/>
    </source>
</evidence>
<dbReference type="AlphaFoldDB" id="A0A2I1KJG5"/>
<dbReference type="InterPro" id="IPR003439">
    <property type="entry name" value="ABC_transporter-like_ATP-bd"/>
</dbReference>
<evidence type="ECO:0000256" key="4">
    <source>
        <dbReference type="ARBA" id="ARBA00022840"/>
    </source>
</evidence>
<keyword evidence="4 6" id="KW-0067">ATP-binding</keyword>
<dbReference type="InterPro" id="IPR027417">
    <property type="entry name" value="P-loop_NTPase"/>
</dbReference>
<dbReference type="GO" id="GO:0046677">
    <property type="term" value="P:response to antibiotic"/>
    <property type="evidence" value="ECO:0007669"/>
    <property type="project" value="UniProtKB-KW"/>
</dbReference>
<keyword evidence="5" id="KW-0046">Antibiotic resistance</keyword>
<sequence length="320" mass="35309">MDVARTRFVRKQAPIPPYALDVRGLKMSYGNTEVLRGVDLKVAPGEVVALLGPNGAGKTTTIEILEGLRCRTGGKVLVLGTDPECGDERWQARIGMVLQSWGDHRRWSVRTLLAHLTAHYSGLVPSPRGVQNVDQLLEAVGLTAQAHRRIGQLSGGQRRRLDVAIGLVGNPELIFLDEPTTGFDPEARAAFHELIRSIARQRSTAMVLTTHDLTEAELLADSVAILVSGRIVARGTTETIARKHSWGTRVSWREHERLYSKTVSESVPFVRDLSLTKPHITDLEVRPFSLHDAYLEMIGHVEDAHLHAYSTASERTDAVC</sequence>
<proteinExistence type="predicted"/>
<protein>
    <submittedName>
        <fullName evidence="6">Multidrug ABC transporter ATP-binding protein</fullName>
    </submittedName>
</protein>
<dbReference type="InterPro" id="IPR003593">
    <property type="entry name" value="AAA+_ATPase"/>
</dbReference>
<dbReference type="PANTHER" id="PTHR42711:SF17">
    <property type="entry name" value="ABC TRANSPORTER ATP-BINDING PROTEIN"/>
    <property type="match status" value="1"/>
</dbReference>
<comment type="caution">
    <text evidence="6">The sequence shown here is derived from an EMBL/GenBank/DDBJ whole genome shotgun (WGS) entry which is preliminary data.</text>
</comment>
<reference evidence="6 7" key="1">
    <citation type="submission" date="2016-12" db="EMBL/GenBank/DDBJ databases">
        <title>Genomic comparison of strains in the 'Actinomyces naeslundii' group.</title>
        <authorList>
            <person name="Mughal S.R."/>
            <person name="Do T."/>
            <person name="Gilbert S.C."/>
            <person name="Witherden E.A."/>
            <person name="Didelot X."/>
            <person name="Beighton D."/>
        </authorList>
    </citation>
    <scope>NUCLEOTIDE SEQUENCE [LARGE SCALE GENOMIC DNA]</scope>
    <source>
        <strain evidence="6 7">NCTC 10301</strain>
    </source>
</reference>
<dbReference type="GO" id="GO:0005886">
    <property type="term" value="C:plasma membrane"/>
    <property type="evidence" value="ECO:0007669"/>
    <property type="project" value="UniProtKB-SubCell"/>
</dbReference>
<dbReference type="PROSITE" id="PS50893">
    <property type="entry name" value="ABC_TRANSPORTER_2"/>
    <property type="match status" value="1"/>
</dbReference>
<dbReference type="GO" id="GO:0016887">
    <property type="term" value="F:ATP hydrolysis activity"/>
    <property type="evidence" value="ECO:0007669"/>
    <property type="project" value="InterPro"/>
</dbReference>
<evidence type="ECO:0000256" key="3">
    <source>
        <dbReference type="ARBA" id="ARBA00022741"/>
    </source>
</evidence>
<dbReference type="InterPro" id="IPR017871">
    <property type="entry name" value="ABC_transporter-like_CS"/>
</dbReference>
<dbReference type="SMART" id="SM00382">
    <property type="entry name" value="AAA"/>
    <property type="match status" value="1"/>
</dbReference>
<dbReference type="InterPro" id="IPR050763">
    <property type="entry name" value="ABC_transporter_ATP-binding"/>
</dbReference>
<dbReference type="EMBL" id="MSRR01000021">
    <property type="protein sequence ID" value="OMG34286.1"/>
    <property type="molecule type" value="Genomic_DNA"/>
</dbReference>
<organism evidence="6 7">
    <name type="scientific">Actinomyces naeslundii</name>
    <dbReference type="NCBI Taxonomy" id="1655"/>
    <lineage>
        <taxon>Bacteria</taxon>
        <taxon>Bacillati</taxon>
        <taxon>Actinomycetota</taxon>
        <taxon>Actinomycetes</taxon>
        <taxon>Actinomycetales</taxon>
        <taxon>Actinomycetaceae</taxon>
        <taxon>Actinomyces</taxon>
    </lineage>
</organism>
<evidence type="ECO:0000256" key="2">
    <source>
        <dbReference type="ARBA" id="ARBA00022448"/>
    </source>
</evidence>
<evidence type="ECO:0000313" key="6">
    <source>
        <dbReference type="EMBL" id="OMG34286.1"/>
    </source>
</evidence>
<evidence type="ECO:0000256" key="5">
    <source>
        <dbReference type="ARBA" id="ARBA00023251"/>
    </source>
</evidence>
<dbReference type="Pfam" id="PF00005">
    <property type="entry name" value="ABC_tran"/>
    <property type="match status" value="1"/>
</dbReference>
<keyword evidence="2" id="KW-0813">Transport</keyword>